<dbReference type="Proteomes" id="UP000010469">
    <property type="component" value="Chromosome"/>
</dbReference>
<reference evidence="2" key="1">
    <citation type="submission" date="2012-03" db="EMBL/GenBank/DDBJ databases">
        <title>Complete genome of Caldisphaera lagunensis DSM 15908.</title>
        <authorList>
            <person name="Lucas S."/>
            <person name="Copeland A."/>
            <person name="Lapidus A."/>
            <person name="Glavina del Rio T."/>
            <person name="Dalin E."/>
            <person name="Tice H."/>
            <person name="Bruce D."/>
            <person name="Goodwin L."/>
            <person name="Pitluck S."/>
            <person name="Peters L."/>
            <person name="Mikhailova N."/>
            <person name="Teshima H."/>
            <person name="Kyrpides N."/>
            <person name="Mavromatis K."/>
            <person name="Ivanova N."/>
            <person name="Brettin T."/>
            <person name="Detter J.C."/>
            <person name="Han C."/>
            <person name="Larimer F."/>
            <person name="Land M."/>
            <person name="Hauser L."/>
            <person name="Markowitz V."/>
            <person name="Cheng J.-F."/>
            <person name="Hugenholtz P."/>
            <person name="Woyke T."/>
            <person name="Wu D."/>
            <person name="Spring S."/>
            <person name="Schroeder M."/>
            <person name="Brambilla E."/>
            <person name="Klenk H.-P."/>
            <person name="Eisen J.A."/>
        </authorList>
    </citation>
    <scope>NUCLEOTIDE SEQUENCE [LARGE SCALE GENOMIC DNA]</scope>
    <source>
        <strain evidence="2">DSM 15908 / JCM 11604 / IC-154</strain>
    </source>
</reference>
<dbReference type="GO" id="GO:0003677">
    <property type="term" value="F:DNA binding"/>
    <property type="evidence" value="ECO:0007669"/>
    <property type="project" value="UniProtKB-KW"/>
</dbReference>
<dbReference type="GeneID" id="14212085"/>
<dbReference type="FunCoup" id="L0A9L6">
    <property type="interactions" value="1"/>
</dbReference>
<proteinExistence type="predicted"/>
<evidence type="ECO:0000313" key="2">
    <source>
        <dbReference type="Proteomes" id="UP000010469"/>
    </source>
</evidence>
<dbReference type="Gene3D" id="3.30.110.20">
    <property type="entry name" value="Alba-like domain"/>
    <property type="match status" value="1"/>
</dbReference>
<dbReference type="InterPro" id="IPR036882">
    <property type="entry name" value="Alba-like_dom_sf"/>
</dbReference>
<keyword evidence="2" id="KW-1185">Reference proteome</keyword>
<dbReference type="OrthoDB" id="10360at2157"/>
<dbReference type="KEGG" id="clg:Calag_0825"/>
<dbReference type="HOGENOM" id="CLU_110989_2_1_2"/>
<evidence type="ECO:0000313" key="1">
    <source>
        <dbReference type="EMBL" id="AFZ70566.1"/>
    </source>
</evidence>
<keyword evidence="1" id="KW-0238">DNA-binding</keyword>
<dbReference type="AlphaFoldDB" id="L0A9L6"/>
<dbReference type="STRING" id="1056495.Calag_0825"/>
<protein>
    <submittedName>
        <fullName evidence="1">Archaeal DNA-binding protein</fullName>
    </submittedName>
</protein>
<dbReference type="InParanoid" id="L0A9L6"/>
<sequence>MEERVKINLGKEAIEDYALQAILELNKGTKQVEITGVGENVCKVAEVYLAMKSRLGDSLKIVSSLIGTSKTKGKKSSYLTIVIEKTA</sequence>
<accession>L0A9L6</accession>
<dbReference type="RefSeq" id="WP_015232463.1">
    <property type="nucleotide sequence ID" value="NC_019791.1"/>
</dbReference>
<organism evidence="1 2">
    <name type="scientific">Caldisphaera lagunensis (strain DSM 15908 / JCM 11604 / ANMR 0165 / IC-154)</name>
    <dbReference type="NCBI Taxonomy" id="1056495"/>
    <lineage>
        <taxon>Archaea</taxon>
        <taxon>Thermoproteota</taxon>
        <taxon>Thermoprotei</taxon>
        <taxon>Acidilobales</taxon>
        <taxon>Caldisphaeraceae</taxon>
        <taxon>Caldisphaera</taxon>
    </lineage>
</organism>
<name>L0A9L6_CALLD</name>
<dbReference type="EMBL" id="CP003378">
    <property type="protein sequence ID" value="AFZ70566.1"/>
    <property type="molecule type" value="Genomic_DNA"/>
</dbReference>
<dbReference type="SUPFAM" id="SSF82704">
    <property type="entry name" value="AlbA-like"/>
    <property type="match status" value="1"/>
</dbReference>
<gene>
    <name evidence="1" type="ordered locus">Calag_0825</name>
</gene>
<dbReference type="eggNOG" id="arCOG01753">
    <property type="taxonomic scope" value="Archaea"/>
</dbReference>